<proteinExistence type="predicted"/>
<name>A0A1M6T2K8_PARC5</name>
<dbReference type="EMBL" id="FRAG01000077">
    <property type="protein sequence ID" value="SHK51232.1"/>
    <property type="molecule type" value="Genomic_DNA"/>
</dbReference>
<organism evidence="1 2">
    <name type="scientific">Paramaledivibacter caminithermalis (strain DSM 15212 / CIP 107654 / DViRD3)</name>
    <name type="common">Clostridium caminithermale</name>
    <dbReference type="NCBI Taxonomy" id="1121301"/>
    <lineage>
        <taxon>Bacteria</taxon>
        <taxon>Bacillati</taxon>
        <taxon>Bacillota</taxon>
        <taxon>Clostridia</taxon>
        <taxon>Peptostreptococcales</taxon>
        <taxon>Caminicellaceae</taxon>
        <taxon>Paramaledivibacter</taxon>
    </lineage>
</organism>
<evidence type="ECO:0000313" key="1">
    <source>
        <dbReference type="EMBL" id="SHK51232.1"/>
    </source>
</evidence>
<evidence type="ECO:0000313" key="2">
    <source>
        <dbReference type="Proteomes" id="UP000184465"/>
    </source>
</evidence>
<accession>A0A1M6T2K8</accession>
<reference evidence="1 2" key="1">
    <citation type="submission" date="2016-11" db="EMBL/GenBank/DDBJ databases">
        <authorList>
            <person name="Jaros S."/>
            <person name="Januszkiewicz K."/>
            <person name="Wedrychowicz H."/>
        </authorList>
    </citation>
    <scope>NUCLEOTIDE SEQUENCE [LARGE SCALE GENOMIC DNA]</scope>
    <source>
        <strain evidence="1 2">DSM 15212</strain>
    </source>
</reference>
<gene>
    <name evidence="1" type="ORF">SAMN02745912_03537</name>
</gene>
<protein>
    <submittedName>
        <fullName evidence="1">Uncharacterized protein</fullName>
    </submittedName>
</protein>
<sequence>MKEFQGRSYDCMIAHTTIVFTRYIMLSVENRKSADHRSIGRLCYLCCDELEDIKFFESISLILDLLKDALTEKLSLTKKQLNEFMNYIIASLPTVLKEKLAILCCES</sequence>
<dbReference type="STRING" id="1121301.SAMN02745912_03537"/>
<dbReference type="Proteomes" id="UP000184465">
    <property type="component" value="Unassembled WGS sequence"/>
</dbReference>
<keyword evidence="2" id="KW-1185">Reference proteome</keyword>
<dbReference type="AlphaFoldDB" id="A0A1M6T2K8"/>